<accession>A0A9X0BQT3</accession>
<reference evidence="1" key="2">
    <citation type="journal article" date="2023" name="IMA Fungus">
        <title>Comparative genomic study of the Penicillium genus elucidates a diverse pangenome and 15 lateral gene transfer events.</title>
        <authorList>
            <person name="Petersen C."/>
            <person name="Sorensen T."/>
            <person name="Nielsen M.R."/>
            <person name="Sondergaard T.E."/>
            <person name="Sorensen J.L."/>
            <person name="Fitzpatrick D.A."/>
            <person name="Frisvad J.C."/>
            <person name="Nielsen K.L."/>
        </authorList>
    </citation>
    <scope>NUCLEOTIDE SEQUENCE</scope>
    <source>
        <strain evidence="1">IBT 17660</strain>
    </source>
</reference>
<reference evidence="1" key="1">
    <citation type="submission" date="2022-12" db="EMBL/GenBank/DDBJ databases">
        <authorList>
            <person name="Petersen C."/>
        </authorList>
    </citation>
    <scope>NUCLEOTIDE SEQUENCE</scope>
    <source>
        <strain evidence="1">IBT 17660</strain>
    </source>
</reference>
<gene>
    <name evidence="1" type="ORF">N7530_004481</name>
</gene>
<keyword evidence="2" id="KW-1185">Reference proteome</keyword>
<proteinExistence type="predicted"/>
<evidence type="ECO:0000313" key="2">
    <source>
        <dbReference type="Proteomes" id="UP001147760"/>
    </source>
</evidence>
<dbReference type="OrthoDB" id="4357639at2759"/>
<name>A0A9X0BQT3_9EURO</name>
<organism evidence="1 2">
    <name type="scientific">Penicillium desertorum</name>
    <dbReference type="NCBI Taxonomy" id="1303715"/>
    <lineage>
        <taxon>Eukaryota</taxon>
        <taxon>Fungi</taxon>
        <taxon>Dikarya</taxon>
        <taxon>Ascomycota</taxon>
        <taxon>Pezizomycotina</taxon>
        <taxon>Eurotiomycetes</taxon>
        <taxon>Eurotiomycetidae</taxon>
        <taxon>Eurotiales</taxon>
        <taxon>Aspergillaceae</taxon>
        <taxon>Penicillium</taxon>
    </lineage>
</organism>
<comment type="caution">
    <text evidence="1">The sequence shown here is derived from an EMBL/GenBank/DDBJ whole genome shotgun (WGS) entry which is preliminary data.</text>
</comment>
<dbReference type="Proteomes" id="UP001147760">
    <property type="component" value="Unassembled WGS sequence"/>
</dbReference>
<dbReference type="EMBL" id="JAPWDO010000003">
    <property type="protein sequence ID" value="KAJ5478972.1"/>
    <property type="molecule type" value="Genomic_DNA"/>
</dbReference>
<evidence type="ECO:0000313" key="1">
    <source>
        <dbReference type="EMBL" id="KAJ5478972.1"/>
    </source>
</evidence>
<protein>
    <submittedName>
        <fullName evidence="1">Uncharacterized protein</fullName>
    </submittedName>
</protein>
<dbReference type="AlphaFoldDB" id="A0A9X0BQT3"/>
<sequence>MSETTTMFPTTIRLDIMRTSISTQQRISLNRTLRKRTRTNNDDEDIKAFCSKNRAFNLDDEPKDVRLDRFHQRMDNIVRFLVGKGEEAVPGDFGPDDKWFCNGGVQPLGTHSVEEILDIFNDIIPESTRAVLACATLTPEHIMALPGIDHSTPDPGVHLICFKKTGQRLKAADVQFVAATKQNHKVPSGLYTGSSVKSISGRCVNHGALFEEIRTKKLVNGRYLESIKKVMYLYCYANLHGLVPVYRQVEGWPRTRRGALRSRRVLPTQP</sequence>